<feature type="transmembrane region" description="Helical" evidence="6">
    <location>
        <begin position="247"/>
        <end position="265"/>
    </location>
</feature>
<dbReference type="KEGG" id="hbs:IPV69_26155"/>
<feature type="transmembrane region" description="Helical" evidence="6">
    <location>
        <begin position="226"/>
        <end position="241"/>
    </location>
</feature>
<reference evidence="7 8" key="1">
    <citation type="submission" date="2020-10" db="EMBL/GenBank/DDBJ databases">
        <title>Wide distribution of Phycisphaera-like planctomycetes from WD2101 soil group in peatlands and genome analysis of the first cultivated representative.</title>
        <authorList>
            <person name="Dedysh S.N."/>
            <person name="Beletsky A.V."/>
            <person name="Ivanova A."/>
            <person name="Kulichevskaya I.S."/>
            <person name="Suzina N.E."/>
            <person name="Philippov D.A."/>
            <person name="Rakitin A.L."/>
            <person name="Mardanov A.V."/>
            <person name="Ravin N.V."/>
        </authorList>
    </citation>
    <scope>NUCLEOTIDE SEQUENCE [LARGE SCALE GENOMIC DNA]</scope>
    <source>
        <strain evidence="7 8">M1803</strain>
    </source>
</reference>
<feature type="transmembrane region" description="Helical" evidence="6">
    <location>
        <begin position="112"/>
        <end position="135"/>
    </location>
</feature>
<accession>A0A7M2WXV3</accession>
<dbReference type="NCBIfam" id="TIGR00773">
    <property type="entry name" value="NhaA"/>
    <property type="match status" value="1"/>
</dbReference>
<dbReference type="EMBL" id="CP063458">
    <property type="protein sequence ID" value="QOV89631.1"/>
    <property type="molecule type" value="Genomic_DNA"/>
</dbReference>
<keyword evidence="6" id="KW-0813">Transport</keyword>
<evidence type="ECO:0000256" key="6">
    <source>
        <dbReference type="HAMAP-Rule" id="MF_01844"/>
    </source>
</evidence>
<feature type="transmembrane region" description="Helical" evidence="6">
    <location>
        <begin position="29"/>
        <end position="51"/>
    </location>
</feature>
<gene>
    <name evidence="6 7" type="primary">nhaA</name>
    <name evidence="7" type="ORF">IPV69_26155</name>
</gene>
<dbReference type="Proteomes" id="UP000593765">
    <property type="component" value="Chromosome"/>
</dbReference>
<feature type="transmembrane region" description="Helical" evidence="6">
    <location>
        <begin position="311"/>
        <end position="334"/>
    </location>
</feature>
<dbReference type="PANTHER" id="PTHR30341">
    <property type="entry name" value="SODIUM ION/PROTON ANTIPORTER NHAA-RELATED"/>
    <property type="match status" value="1"/>
</dbReference>
<comment type="catalytic activity">
    <reaction evidence="6">
        <text>Na(+)(in) + 2 H(+)(out) = Na(+)(out) + 2 H(+)(in)</text>
        <dbReference type="Rhea" id="RHEA:29251"/>
        <dbReference type="ChEBI" id="CHEBI:15378"/>
        <dbReference type="ChEBI" id="CHEBI:29101"/>
    </reaction>
</comment>
<protein>
    <recommendedName>
        <fullName evidence="6">Na(+)/H(+) antiporter NhaA</fullName>
    </recommendedName>
    <alternativeName>
        <fullName evidence="6">Sodium/proton antiporter NhaA</fullName>
    </alternativeName>
</protein>
<dbReference type="AlphaFoldDB" id="A0A7M2WXV3"/>
<comment type="similarity">
    <text evidence="6">Belongs to the NhaA Na(+)/H(+) (TC 2.A.33) antiporter family.</text>
</comment>
<dbReference type="GO" id="GO:0015385">
    <property type="term" value="F:sodium:proton antiporter activity"/>
    <property type="evidence" value="ECO:0007669"/>
    <property type="project" value="UniProtKB-UniRule"/>
</dbReference>
<dbReference type="InterPro" id="IPR023171">
    <property type="entry name" value="Na/H_antiporter_dom_sf"/>
</dbReference>
<dbReference type="PANTHER" id="PTHR30341:SF0">
    <property type="entry name" value="NA(+)_H(+) ANTIPORTER NHAA"/>
    <property type="match status" value="1"/>
</dbReference>
<comment type="subcellular location">
    <subcellularLocation>
        <location evidence="1">Cell inner membrane</location>
        <topology evidence="1">Multi-pass membrane protein</topology>
    </subcellularLocation>
    <subcellularLocation>
        <location evidence="6">Cell membrane</location>
        <topology evidence="6">Multi-pass membrane protein</topology>
    </subcellularLocation>
</comment>
<keyword evidence="6" id="KW-0739">Sodium transport</keyword>
<feature type="transmembrane region" description="Helical" evidence="6">
    <location>
        <begin position="147"/>
        <end position="166"/>
    </location>
</feature>
<proteinExistence type="inferred from homology"/>
<dbReference type="InterPro" id="IPR004670">
    <property type="entry name" value="NhaA"/>
</dbReference>
<keyword evidence="3 6" id="KW-0812">Transmembrane</keyword>
<feature type="transmembrane region" description="Helical" evidence="6">
    <location>
        <begin position="382"/>
        <end position="406"/>
    </location>
</feature>
<keyword evidence="5 6" id="KW-0472">Membrane</keyword>
<feature type="transmembrane region" description="Helical" evidence="6">
    <location>
        <begin position="346"/>
        <end position="370"/>
    </location>
</feature>
<keyword evidence="6" id="KW-0406">Ion transport</keyword>
<dbReference type="Gene3D" id="1.20.1530.10">
    <property type="entry name" value="Na+/H+ antiporter like domain"/>
    <property type="match status" value="1"/>
</dbReference>
<keyword evidence="8" id="KW-1185">Reference proteome</keyword>
<evidence type="ECO:0000256" key="5">
    <source>
        <dbReference type="ARBA" id="ARBA00023136"/>
    </source>
</evidence>
<feature type="transmembrane region" description="Helical" evidence="6">
    <location>
        <begin position="418"/>
        <end position="438"/>
    </location>
</feature>
<keyword evidence="2 6" id="KW-1003">Cell membrane</keyword>
<evidence type="ECO:0000313" key="8">
    <source>
        <dbReference type="Proteomes" id="UP000593765"/>
    </source>
</evidence>
<dbReference type="Pfam" id="PF06965">
    <property type="entry name" value="Na_H_antiport_1"/>
    <property type="match status" value="1"/>
</dbReference>
<comment type="function">
    <text evidence="6">Na(+)/H(+) antiporter that extrudes sodium in exchange for external protons.</text>
</comment>
<keyword evidence="4 6" id="KW-1133">Transmembrane helix</keyword>
<dbReference type="RefSeq" id="WP_206292682.1">
    <property type="nucleotide sequence ID" value="NZ_CP063458.1"/>
</dbReference>
<feature type="transmembrane region" description="Helical" evidence="6">
    <location>
        <begin position="173"/>
        <end position="196"/>
    </location>
</feature>
<feature type="transmembrane region" description="Helical" evidence="6">
    <location>
        <begin position="202"/>
        <end position="219"/>
    </location>
</feature>
<dbReference type="HAMAP" id="MF_01844">
    <property type="entry name" value="NhaA"/>
    <property type="match status" value="1"/>
</dbReference>
<evidence type="ECO:0000256" key="2">
    <source>
        <dbReference type="ARBA" id="ARBA00022475"/>
    </source>
</evidence>
<evidence type="ECO:0000256" key="4">
    <source>
        <dbReference type="ARBA" id="ARBA00022989"/>
    </source>
</evidence>
<evidence type="ECO:0000256" key="1">
    <source>
        <dbReference type="ARBA" id="ARBA00004429"/>
    </source>
</evidence>
<organism evidence="7 8">
    <name type="scientific">Humisphaera borealis</name>
    <dbReference type="NCBI Taxonomy" id="2807512"/>
    <lineage>
        <taxon>Bacteria</taxon>
        <taxon>Pseudomonadati</taxon>
        <taxon>Planctomycetota</taxon>
        <taxon>Phycisphaerae</taxon>
        <taxon>Tepidisphaerales</taxon>
        <taxon>Tepidisphaeraceae</taxon>
        <taxon>Humisphaera</taxon>
    </lineage>
</organism>
<keyword evidence="6" id="KW-0915">Sodium</keyword>
<evidence type="ECO:0000256" key="3">
    <source>
        <dbReference type="ARBA" id="ARBA00022692"/>
    </source>
</evidence>
<keyword evidence="6" id="KW-0050">Antiport</keyword>
<dbReference type="GO" id="GO:0006885">
    <property type="term" value="P:regulation of pH"/>
    <property type="evidence" value="ECO:0007669"/>
    <property type="project" value="UniProtKB-UniRule"/>
</dbReference>
<evidence type="ECO:0000313" key="7">
    <source>
        <dbReference type="EMBL" id="QOV89631.1"/>
    </source>
</evidence>
<feature type="transmembrane region" description="Helical" evidence="6">
    <location>
        <begin position="80"/>
        <end position="100"/>
    </location>
</feature>
<name>A0A7M2WXV3_9BACT</name>
<sequence>MVENNPHDESGSFLPPRPIDRIISPVSRFMHVEAMGGVVLLISAIVAIALANSPVSKDFLGFWKTPVGLQIGTFEFRHPLYHLINDGLMAIFFFVVGLEVKREIVHGELRGIRQAALPLAAALGGMIVPAGVFLLLQGSDPQARRGWGIPMATDIAFVVGCMAVLGRRVPHGLRVLLLSLAIADDIGAILVIAVGYTASLSMGWLAIGLAGFVLVFLMGRLGIRSFAVYTVVGTFIWFAFHESGVHATIAGVILGLMTPANRALGTEGAKRFLDRIASTLKRNDWNDEGKTVGRIRSRYTVAREMVSPLSFLLHVLHPWVSFVIMPVFALANAGVPFSPEDLGKPIAVAIMAGLFLGKPVGIAAVSYLAVKLRIAQLPSGVSWLQIVGGGVLAGIGFTMALFIAGLAVQGQLLSEAKVGVLAASAASAAVGMIILYVAHARNPQSAATAVGPGH</sequence>
<dbReference type="GO" id="GO:0005886">
    <property type="term" value="C:plasma membrane"/>
    <property type="evidence" value="ECO:0007669"/>
    <property type="project" value="UniProtKB-SubCell"/>
</dbReference>